<sequence length="255" mass="27749">MSRVFTMAHRGGSLDYQEHTMRGYYQSTVAHADVLEISIVISKDGTFWCAHDINPNRTSSAITGTKNFSDYTDAEIAAMVQDLPNRGDARFGNDRYYKLSEILAQYGQGTHAVMIDPKYIVGANLTALINYLKTFANYQNIFIGKFFHTGTYVATAFAAEGMISWGYGYEEAITGLKPDGSATTDPLFSATAQYWTMLGLNYEAPASVWSQMMTIAGSKKVVAHICPTADAATTGVSRGAKGIQASGINSVSTKY</sequence>
<reference evidence="2 3" key="1">
    <citation type="journal article" date="2010" name="Microbiology">
        <title>The endolysins of bacteriophages CMP1 and CN77 are specific for the lysis of Clavibacter michiganensis strains.</title>
        <authorList>
            <person name="Wittmann J."/>
            <person name="Eichenlaub R."/>
            <person name="Dreiseikelmann B."/>
        </authorList>
    </citation>
    <scope>NUCLEOTIDE SEQUENCE [LARGE SCALE GENOMIC DNA]</scope>
</reference>
<evidence type="ECO:0000259" key="1">
    <source>
        <dbReference type="PROSITE" id="PS51704"/>
    </source>
</evidence>
<accession>D0U205</accession>
<dbReference type="Proteomes" id="UP000002628">
    <property type="component" value="Segment"/>
</dbReference>
<dbReference type="SUPFAM" id="SSF51695">
    <property type="entry name" value="PLC-like phosphodiesterases"/>
    <property type="match status" value="1"/>
</dbReference>
<dbReference type="PANTHER" id="PTHR46211:SF1">
    <property type="entry name" value="GLYCEROPHOSPHODIESTER PHOSPHODIESTERASE, CYTOPLASMIC"/>
    <property type="match status" value="1"/>
</dbReference>
<keyword evidence="3" id="KW-1185">Reference proteome</keyword>
<dbReference type="GO" id="GO:0008081">
    <property type="term" value="F:phosphoric diester hydrolase activity"/>
    <property type="evidence" value="ECO:0007669"/>
    <property type="project" value="InterPro"/>
</dbReference>
<feature type="domain" description="GP-PDE" evidence="1">
    <location>
        <begin position="4"/>
        <end position="255"/>
    </location>
</feature>
<dbReference type="Pfam" id="PF03009">
    <property type="entry name" value="GDPD"/>
    <property type="match status" value="1"/>
</dbReference>
<dbReference type="EMBL" id="GQ241246">
    <property type="protein sequence ID" value="ACY35917.1"/>
    <property type="molecule type" value="Genomic_DNA"/>
</dbReference>
<organism evidence="2 3">
    <name type="scientific">Clavibacter phage CMP1</name>
    <dbReference type="NCBI Taxonomy" id="686439"/>
    <lineage>
        <taxon>Viruses</taxon>
        <taxon>Duplodnaviria</taxon>
        <taxon>Heunggongvirae</taxon>
        <taxon>Uroviricota</taxon>
        <taxon>Caudoviricetes</taxon>
        <taxon>Cimpunavirus</taxon>
        <taxon>Cimpunavirus CMP1</taxon>
    </lineage>
</organism>
<name>D0U205_9CAUD</name>
<dbReference type="GeneID" id="8684207"/>
<dbReference type="Gene3D" id="3.20.20.190">
    <property type="entry name" value="Phosphatidylinositol (PI) phosphodiesterase"/>
    <property type="match status" value="1"/>
</dbReference>
<gene>
    <name evidence="2" type="ORF">CMP1-21</name>
</gene>
<dbReference type="GO" id="GO:0006629">
    <property type="term" value="P:lipid metabolic process"/>
    <property type="evidence" value="ECO:0007669"/>
    <property type="project" value="InterPro"/>
</dbReference>
<dbReference type="InterPro" id="IPR017946">
    <property type="entry name" value="PLC-like_Pdiesterase_TIM-brl"/>
</dbReference>
<dbReference type="PANTHER" id="PTHR46211">
    <property type="entry name" value="GLYCEROPHOSPHORYL DIESTER PHOSPHODIESTERASE"/>
    <property type="match status" value="1"/>
</dbReference>
<protein>
    <recommendedName>
        <fullName evidence="1">GP-PDE domain-containing protein</fullName>
    </recommendedName>
</protein>
<evidence type="ECO:0000313" key="3">
    <source>
        <dbReference type="Proteomes" id="UP000002628"/>
    </source>
</evidence>
<dbReference type="KEGG" id="vg:8684207"/>
<proteinExistence type="predicted"/>
<dbReference type="InterPro" id="IPR030395">
    <property type="entry name" value="GP_PDE_dom"/>
</dbReference>
<dbReference type="PROSITE" id="PS51704">
    <property type="entry name" value="GP_PDE"/>
    <property type="match status" value="1"/>
</dbReference>
<dbReference type="RefSeq" id="YP_003359112.1">
    <property type="nucleotide sequence ID" value="NC_013698.1"/>
</dbReference>
<evidence type="ECO:0000313" key="2">
    <source>
        <dbReference type="EMBL" id="ACY35917.1"/>
    </source>
</evidence>